<evidence type="ECO:0000259" key="1">
    <source>
        <dbReference type="Pfam" id="PF03407"/>
    </source>
</evidence>
<dbReference type="PANTHER" id="PTHR46038">
    <property type="entry name" value="EXPRESSED PROTEIN-RELATED"/>
    <property type="match status" value="1"/>
</dbReference>
<comment type="caution">
    <text evidence="2">The sequence shown here is derived from an EMBL/GenBank/DDBJ whole genome shotgun (WGS) entry which is preliminary data.</text>
</comment>
<reference evidence="2 3" key="1">
    <citation type="journal article" date="2013" name="BMC Genomics">
        <title>The miniature genome of a carnivorous plant Genlisea aurea contains a low number of genes and short non-coding sequences.</title>
        <authorList>
            <person name="Leushkin E.V."/>
            <person name="Sutormin R.A."/>
            <person name="Nabieva E.R."/>
            <person name="Penin A.A."/>
            <person name="Kondrashov A.S."/>
            <person name="Logacheva M.D."/>
        </authorList>
    </citation>
    <scope>NUCLEOTIDE SEQUENCE [LARGE SCALE GENOMIC DNA]</scope>
</reference>
<organism evidence="2 3">
    <name type="scientific">Genlisea aurea</name>
    <dbReference type="NCBI Taxonomy" id="192259"/>
    <lineage>
        <taxon>Eukaryota</taxon>
        <taxon>Viridiplantae</taxon>
        <taxon>Streptophyta</taxon>
        <taxon>Embryophyta</taxon>
        <taxon>Tracheophyta</taxon>
        <taxon>Spermatophyta</taxon>
        <taxon>Magnoliopsida</taxon>
        <taxon>eudicotyledons</taxon>
        <taxon>Gunneridae</taxon>
        <taxon>Pentapetalae</taxon>
        <taxon>asterids</taxon>
        <taxon>lamiids</taxon>
        <taxon>Lamiales</taxon>
        <taxon>Lentibulariaceae</taxon>
        <taxon>Genlisea</taxon>
    </lineage>
</organism>
<dbReference type="InterPro" id="IPR005069">
    <property type="entry name" value="Nucl-diP-sugar_transferase"/>
</dbReference>
<name>S8E940_9LAMI</name>
<dbReference type="Proteomes" id="UP000015453">
    <property type="component" value="Unassembled WGS sequence"/>
</dbReference>
<evidence type="ECO:0000313" key="2">
    <source>
        <dbReference type="EMBL" id="EPS72358.1"/>
    </source>
</evidence>
<proteinExistence type="predicted"/>
<feature type="domain" description="Nucleotide-diphospho-sugar transferase" evidence="1">
    <location>
        <begin position="8"/>
        <end position="133"/>
    </location>
</feature>
<dbReference type="OrthoDB" id="540503at2759"/>
<protein>
    <recommendedName>
        <fullName evidence="1">Nucleotide-diphospho-sugar transferase domain-containing protein</fullName>
    </recommendedName>
</protein>
<gene>
    <name evidence="2" type="ORF">M569_02399</name>
</gene>
<keyword evidence="3" id="KW-1185">Reference proteome</keyword>
<dbReference type="InterPro" id="IPR044821">
    <property type="entry name" value="At1g28695/At4g15970-like"/>
</dbReference>
<sequence length="166" mass="19040">MAINLEQDADIVWFRNPFHHFHPDADFQLSSDHYAGDPFSTDNHANTGMLYIKSTPLTIDFLNLWQRARQFYPGLHSQEVFNKVKNCPVMRERGLRIKYISTEYFGGICEPSRNMSSVCTMHANCCVGLENKSCYLKSVLEDWKNYLALPPAVRESNPPSWSLSGC</sequence>
<dbReference type="Pfam" id="PF03407">
    <property type="entry name" value="Nucleotid_trans"/>
    <property type="match status" value="1"/>
</dbReference>
<dbReference type="EMBL" id="AUSU01000867">
    <property type="protein sequence ID" value="EPS72358.1"/>
    <property type="molecule type" value="Genomic_DNA"/>
</dbReference>
<dbReference type="AlphaFoldDB" id="S8E940"/>
<evidence type="ECO:0000313" key="3">
    <source>
        <dbReference type="Proteomes" id="UP000015453"/>
    </source>
</evidence>
<dbReference type="PANTHER" id="PTHR46038:SF13">
    <property type="entry name" value="GLYCOSYLTRANSFERASE"/>
    <property type="match status" value="1"/>
</dbReference>
<accession>S8E940</accession>